<dbReference type="InterPro" id="IPR000923">
    <property type="entry name" value="BlueCu_1"/>
</dbReference>
<dbReference type="Pfam" id="PF18962">
    <property type="entry name" value="Por_Secre_tail"/>
    <property type="match status" value="1"/>
</dbReference>
<accession>A0A5D0GG86</accession>
<organism evidence="7 8">
    <name type="scientific">Formosa maritima</name>
    <dbReference type="NCBI Taxonomy" id="2592046"/>
    <lineage>
        <taxon>Bacteria</taxon>
        <taxon>Pseudomonadati</taxon>
        <taxon>Bacteroidota</taxon>
        <taxon>Flavobacteriia</taxon>
        <taxon>Flavobacteriales</taxon>
        <taxon>Flavobacteriaceae</taxon>
        <taxon>Formosa</taxon>
    </lineage>
</organism>
<evidence type="ECO:0000256" key="2">
    <source>
        <dbReference type="ARBA" id="ARBA00022729"/>
    </source>
</evidence>
<dbReference type="GO" id="GO:0005507">
    <property type="term" value="F:copper ion binding"/>
    <property type="evidence" value="ECO:0007669"/>
    <property type="project" value="InterPro"/>
</dbReference>
<sequence>MKNMKTKLLMVVFFGICSLQAQTTHDLIWERNFTSPQSDLTIETGDTVRWTWTDALPHTVENNTGSTETFNSGTLTGIGETYSYTFTQEGVNPYLCGIHGAGSMSGTITVVNQLSVNEFATSKLIQFPNPVTNELQIQLPQNFNKGTISIFSVTGKQVLNQEVSEGGNNVITLDVSPLLSGMYFVTYEFGDLLETKRLIVR</sequence>
<dbReference type="InterPro" id="IPR026444">
    <property type="entry name" value="Secre_tail"/>
</dbReference>
<dbReference type="SUPFAM" id="SSF49503">
    <property type="entry name" value="Cupredoxins"/>
    <property type="match status" value="1"/>
</dbReference>
<name>A0A5D0GG86_9FLAO</name>
<dbReference type="PANTHER" id="PTHR36507:SF1">
    <property type="entry name" value="BLL1555 PROTEIN"/>
    <property type="match status" value="1"/>
</dbReference>
<dbReference type="InterPro" id="IPR052721">
    <property type="entry name" value="ET_Amicyanin"/>
</dbReference>
<proteinExistence type="predicted"/>
<evidence type="ECO:0000256" key="3">
    <source>
        <dbReference type="ARBA" id="ARBA00023008"/>
    </source>
</evidence>
<feature type="domain" description="Blue (type 1) copper" evidence="5">
    <location>
        <begin position="38"/>
        <end position="110"/>
    </location>
</feature>
<dbReference type="InterPro" id="IPR008972">
    <property type="entry name" value="Cupredoxin"/>
</dbReference>
<feature type="domain" description="Secretion system C-terminal sorting" evidence="6">
    <location>
        <begin position="127"/>
        <end position="200"/>
    </location>
</feature>
<evidence type="ECO:0000256" key="4">
    <source>
        <dbReference type="SAM" id="SignalP"/>
    </source>
</evidence>
<reference evidence="7 8" key="1">
    <citation type="submission" date="2019-08" db="EMBL/GenBank/DDBJ databases">
        <title>Formosa sediminis sp. nov., isolated from marine sediment.</title>
        <authorList>
            <person name="Cao W.R."/>
        </authorList>
    </citation>
    <scope>NUCLEOTIDE SEQUENCE [LARGE SCALE GENOMIC DNA]</scope>
    <source>
        <strain evidence="7 8">1494</strain>
    </source>
</reference>
<evidence type="ECO:0000259" key="5">
    <source>
        <dbReference type="Pfam" id="PF00127"/>
    </source>
</evidence>
<dbReference type="AlphaFoldDB" id="A0A5D0GG86"/>
<gene>
    <name evidence="7" type="ORF">FVF61_05235</name>
</gene>
<feature type="chain" id="PRO_5023053294" evidence="4">
    <location>
        <begin position="22"/>
        <end position="201"/>
    </location>
</feature>
<comment type="caution">
    <text evidence="7">The sequence shown here is derived from an EMBL/GenBank/DDBJ whole genome shotgun (WGS) entry which is preliminary data.</text>
</comment>
<protein>
    <submittedName>
        <fullName evidence="7">T9SS type A sorting domain-containing protein</fullName>
    </submittedName>
</protein>
<evidence type="ECO:0000313" key="7">
    <source>
        <dbReference type="EMBL" id="TYA57309.1"/>
    </source>
</evidence>
<dbReference type="NCBIfam" id="TIGR04183">
    <property type="entry name" value="Por_Secre_tail"/>
    <property type="match status" value="1"/>
</dbReference>
<dbReference type="PANTHER" id="PTHR36507">
    <property type="entry name" value="BLL1555 PROTEIN"/>
    <property type="match status" value="1"/>
</dbReference>
<dbReference type="EMBL" id="VSFC01000023">
    <property type="protein sequence ID" value="TYA57309.1"/>
    <property type="molecule type" value="Genomic_DNA"/>
</dbReference>
<keyword evidence="8" id="KW-1185">Reference proteome</keyword>
<feature type="signal peptide" evidence="4">
    <location>
        <begin position="1"/>
        <end position="21"/>
    </location>
</feature>
<keyword evidence="1" id="KW-0479">Metal-binding</keyword>
<keyword evidence="3" id="KW-0186">Copper</keyword>
<keyword evidence="2 4" id="KW-0732">Signal</keyword>
<dbReference type="Proteomes" id="UP000324550">
    <property type="component" value="Unassembled WGS sequence"/>
</dbReference>
<dbReference type="Pfam" id="PF00127">
    <property type="entry name" value="Copper-bind"/>
    <property type="match status" value="1"/>
</dbReference>
<evidence type="ECO:0000256" key="1">
    <source>
        <dbReference type="ARBA" id="ARBA00022723"/>
    </source>
</evidence>
<evidence type="ECO:0000313" key="8">
    <source>
        <dbReference type="Proteomes" id="UP000324550"/>
    </source>
</evidence>
<evidence type="ECO:0000259" key="6">
    <source>
        <dbReference type="Pfam" id="PF18962"/>
    </source>
</evidence>
<dbReference type="Gene3D" id="2.60.40.420">
    <property type="entry name" value="Cupredoxins - blue copper proteins"/>
    <property type="match status" value="1"/>
</dbReference>
<dbReference type="GO" id="GO:0009055">
    <property type="term" value="F:electron transfer activity"/>
    <property type="evidence" value="ECO:0007669"/>
    <property type="project" value="InterPro"/>
</dbReference>